<keyword evidence="10" id="KW-1185">Reference proteome</keyword>
<dbReference type="Pfam" id="PF02254">
    <property type="entry name" value="TrkA_N"/>
    <property type="match status" value="2"/>
</dbReference>
<keyword evidence="5" id="KW-0520">NAD</keyword>
<dbReference type="EMBL" id="JADHEI010000033">
    <property type="protein sequence ID" value="MBF2735174.1"/>
    <property type="molecule type" value="Genomic_DNA"/>
</dbReference>
<protein>
    <recommendedName>
        <fullName evidence="1">Trk system potassium uptake protein TrkA</fullName>
    </recommendedName>
</protein>
<keyword evidence="6" id="KW-0406">Ion transport</keyword>
<dbReference type="PROSITE" id="PS51201">
    <property type="entry name" value="RCK_N"/>
    <property type="match status" value="2"/>
</dbReference>
<keyword evidence="2" id="KW-0813">Transport</keyword>
<name>A0A930XXZ6_9GAMM</name>
<evidence type="ECO:0000256" key="4">
    <source>
        <dbReference type="ARBA" id="ARBA00022958"/>
    </source>
</evidence>
<dbReference type="SUPFAM" id="SSF51735">
    <property type="entry name" value="NAD(P)-binding Rossmann-fold domains"/>
    <property type="match status" value="2"/>
</dbReference>
<evidence type="ECO:0000259" key="8">
    <source>
        <dbReference type="PROSITE" id="PS51202"/>
    </source>
</evidence>
<dbReference type="InterPro" id="IPR036291">
    <property type="entry name" value="NAD(P)-bd_dom_sf"/>
</dbReference>
<dbReference type="InterPro" id="IPR036721">
    <property type="entry name" value="RCK_C_sf"/>
</dbReference>
<organism evidence="9 10">
    <name type="scientific">Candidatus Amphirhobacter heronislandensis</name>
    <dbReference type="NCBI Taxonomy" id="1732024"/>
    <lineage>
        <taxon>Bacteria</taxon>
        <taxon>Pseudomonadati</taxon>
        <taxon>Pseudomonadota</taxon>
        <taxon>Gammaproteobacteria</taxon>
        <taxon>Candidatus Tethybacterales</taxon>
        <taxon>Candidatus Tethybacteraceae</taxon>
        <taxon>Candidatus Amphirhobacter</taxon>
    </lineage>
</organism>
<dbReference type="PANTHER" id="PTHR43833:SF5">
    <property type="entry name" value="TRK SYSTEM POTASSIUM UPTAKE PROTEIN TRKA"/>
    <property type="match status" value="1"/>
</dbReference>
<reference evidence="9" key="1">
    <citation type="submission" date="2020-10" db="EMBL/GenBank/DDBJ databases">
        <title>An improved Amphimedon queenslandica hologenome assembly reveals how three proteobacterial symbionts can extend the metabolic phenotypic of their marine sponge host.</title>
        <authorList>
            <person name="Degnan B."/>
            <person name="Degnan S."/>
            <person name="Xiang X."/>
        </authorList>
    </citation>
    <scope>NUCLEOTIDE SEQUENCE</scope>
    <source>
        <strain evidence="9">AqS2</strain>
    </source>
</reference>
<dbReference type="InterPro" id="IPR050721">
    <property type="entry name" value="Trk_Ktr_HKT_K-transport"/>
</dbReference>
<dbReference type="PANTHER" id="PTHR43833">
    <property type="entry name" value="POTASSIUM CHANNEL PROTEIN 2-RELATED-RELATED"/>
    <property type="match status" value="1"/>
</dbReference>
<dbReference type="PRINTS" id="PR00335">
    <property type="entry name" value="KUPTAKETRKA"/>
</dbReference>
<evidence type="ECO:0000313" key="10">
    <source>
        <dbReference type="Proteomes" id="UP000604381"/>
    </source>
</evidence>
<evidence type="ECO:0000256" key="6">
    <source>
        <dbReference type="ARBA" id="ARBA00023065"/>
    </source>
</evidence>
<dbReference type="PROSITE" id="PS51202">
    <property type="entry name" value="RCK_C"/>
    <property type="match status" value="1"/>
</dbReference>
<evidence type="ECO:0000256" key="2">
    <source>
        <dbReference type="ARBA" id="ARBA00022448"/>
    </source>
</evidence>
<evidence type="ECO:0000313" key="9">
    <source>
        <dbReference type="EMBL" id="MBF2735174.1"/>
    </source>
</evidence>
<dbReference type="InterPro" id="IPR006036">
    <property type="entry name" value="K_uptake_TrkA"/>
</dbReference>
<dbReference type="GO" id="GO:0015079">
    <property type="term" value="F:potassium ion transmembrane transporter activity"/>
    <property type="evidence" value="ECO:0007669"/>
    <property type="project" value="InterPro"/>
</dbReference>
<sequence>MAEHSTDRIVILGAGRFGGSIAESLAKTKAILTIVDVDPDNVSALRDRNIDARFLTGDATSPALLRKAGCEDADAILALTNHDITNLAACHICSTLFESSRAVRIAKLGSQELVADRELLAKFGVTLGYNPEEMVAEEFVKILQFTGTRAVHSYWNNSVNVFVIGVGEDDGLAGRTLAELRGAGDPKAFRVAAAIRDREHLPVADELALREQDELVVVSQRDEGISAVNRLRGDQRSDSRKVFIAGGTTVGRAIAQRIESRYSVTMIEPSQTACAEMIQHLNQTVVDHGNPTDANILRNENIEDAYYFCAVTGRDEENILSALLAKDMGCRKAAVLVQQNSYNDVLFHHRIDTVLSPANITIGTMLKEMSERSRESIQHVGDHGAQLVEFSVNDQAPIVGSAFAGIDWPANVVPCVLSSRSKRDGGGRASQLFADSQQVVKAGDRIIVYVTDGDSRSVNRLLDVPFYV</sequence>
<keyword evidence="3" id="KW-0633">Potassium transport</keyword>
<dbReference type="AlphaFoldDB" id="A0A930XXZ6"/>
<evidence type="ECO:0000256" key="3">
    <source>
        <dbReference type="ARBA" id="ARBA00022538"/>
    </source>
</evidence>
<comment type="caution">
    <text evidence="9">The sequence shown here is derived from an EMBL/GenBank/DDBJ whole genome shotgun (WGS) entry which is preliminary data.</text>
</comment>
<dbReference type="InterPro" id="IPR006037">
    <property type="entry name" value="RCK_C"/>
</dbReference>
<dbReference type="Gene3D" id="3.30.70.1450">
    <property type="entry name" value="Regulator of K+ conductance, C-terminal domain"/>
    <property type="match status" value="2"/>
</dbReference>
<evidence type="ECO:0000259" key="7">
    <source>
        <dbReference type="PROSITE" id="PS51201"/>
    </source>
</evidence>
<dbReference type="InterPro" id="IPR003148">
    <property type="entry name" value="RCK_N"/>
</dbReference>
<accession>A0A930XXZ6</accession>
<feature type="domain" description="RCK N-terminal" evidence="7">
    <location>
        <begin position="239"/>
        <end position="355"/>
    </location>
</feature>
<dbReference type="Gene3D" id="3.40.50.720">
    <property type="entry name" value="NAD(P)-binding Rossmann-like Domain"/>
    <property type="match status" value="2"/>
</dbReference>
<evidence type="ECO:0000256" key="1">
    <source>
        <dbReference type="ARBA" id="ARBA00017378"/>
    </source>
</evidence>
<gene>
    <name evidence="9" type="ORF">ISN26_03680</name>
</gene>
<evidence type="ECO:0000256" key="5">
    <source>
        <dbReference type="ARBA" id="ARBA00023027"/>
    </source>
</evidence>
<proteinExistence type="predicted"/>
<dbReference type="GO" id="GO:0005886">
    <property type="term" value="C:plasma membrane"/>
    <property type="evidence" value="ECO:0007669"/>
    <property type="project" value="InterPro"/>
</dbReference>
<feature type="domain" description="RCK N-terminal" evidence="7">
    <location>
        <begin position="6"/>
        <end position="127"/>
    </location>
</feature>
<dbReference type="Proteomes" id="UP000604381">
    <property type="component" value="Unassembled WGS sequence"/>
</dbReference>
<feature type="domain" description="RCK C-terminal" evidence="8">
    <location>
        <begin position="149"/>
        <end position="234"/>
    </location>
</feature>
<keyword evidence="4" id="KW-0630">Potassium</keyword>